<name>A0A139HXM0_9PEZI</name>
<gene>
    <name evidence="2" type="ORF">AC578_2470</name>
</gene>
<evidence type="ECO:0000313" key="3">
    <source>
        <dbReference type="Proteomes" id="UP000070133"/>
    </source>
</evidence>
<sequence length="113" mass="12595">MPVVTNVMYPNEDDATFDMKYYIDSHMPLVDKHWKELGLIGWSVAKFQSGHPPGSKPLYSVACTLVWQSQEHAQKAFAHEAAQHIFGDVPNFSNKEPILLAGDVVKTSGLPEL</sequence>
<dbReference type="Proteomes" id="UP000070133">
    <property type="component" value="Unassembled WGS sequence"/>
</dbReference>
<evidence type="ECO:0000313" key="2">
    <source>
        <dbReference type="EMBL" id="KXT07198.1"/>
    </source>
</evidence>
<evidence type="ECO:0008006" key="4">
    <source>
        <dbReference type="Google" id="ProtNLM"/>
    </source>
</evidence>
<comment type="similarity">
    <text evidence="1">Belongs to the tpcK family.</text>
</comment>
<dbReference type="AlphaFoldDB" id="A0A139HXM0"/>
<comment type="caution">
    <text evidence="2">The sequence shown here is derived from an EMBL/GenBank/DDBJ whole genome shotgun (WGS) entry which is preliminary data.</text>
</comment>
<organism evidence="2 3">
    <name type="scientific">Pseudocercospora eumusae</name>
    <dbReference type="NCBI Taxonomy" id="321146"/>
    <lineage>
        <taxon>Eukaryota</taxon>
        <taxon>Fungi</taxon>
        <taxon>Dikarya</taxon>
        <taxon>Ascomycota</taxon>
        <taxon>Pezizomycotina</taxon>
        <taxon>Dothideomycetes</taxon>
        <taxon>Dothideomycetidae</taxon>
        <taxon>Mycosphaerellales</taxon>
        <taxon>Mycosphaerellaceae</taxon>
        <taxon>Pseudocercospora</taxon>
    </lineage>
</organism>
<dbReference type="PANTHER" id="PTHR40260:SF2">
    <property type="entry name" value="BLR8190 PROTEIN"/>
    <property type="match status" value="1"/>
</dbReference>
<dbReference type="Gene3D" id="3.30.70.100">
    <property type="match status" value="1"/>
</dbReference>
<dbReference type="PANTHER" id="PTHR40260">
    <property type="entry name" value="BLR8190 PROTEIN"/>
    <property type="match status" value="1"/>
</dbReference>
<keyword evidence="3" id="KW-1185">Reference proteome</keyword>
<dbReference type="InterPro" id="IPR009799">
    <property type="entry name" value="EthD_dom"/>
</dbReference>
<dbReference type="InterPro" id="IPR011008">
    <property type="entry name" value="Dimeric_a/b-barrel"/>
</dbReference>
<proteinExistence type="inferred from homology"/>
<accession>A0A139HXM0</accession>
<reference evidence="2 3" key="1">
    <citation type="submission" date="2015-07" db="EMBL/GenBank/DDBJ databases">
        <title>Comparative genomics of the Sigatoka disease complex on banana suggests a link between parallel evolutionary changes in Pseudocercospora fijiensis and Pseudocercospora eumusae and increased virulence on the banana host.</title>
        <authorList>
            <person name="Chang T.-C."/>
            <person name="Salvucci A."/>
            <person name="Crous P.W."/>
            <person name="Stergiopoulos I."/>
        </authorList>
    </citation>
    <scope>NUCLEOTIDE SEQUENCE [LARGE SCALE GENOMIC DNA]</scope>
    <source>
        <strain evidence="2 3">CBS 114824</strain>
    </source>
</reference>
<dbReference type="EMBL" id="LFZN01000003">
    <property type="protein sequence ID" value="KXT07198.1"/>
    <property type="molecule type" value="Genomic_DNA"/>
</dbReference>
<protein>
    <recommendedName>
        <fullName evidence="4">EthD domain-containing protein</fullName>
    </recommendedName>
</protein>
<dbReference type="SUPFAM" id="SSF54909">
    <property type="entry name" value="Dimeric alpha+beta barrel"/>
    <property type="match status" value="1"/>
</dbReference>
<evidence type="ECO:0000256" key="1">
    <source>
        <dbReference type="ARBA" id="ARBA00005986"/>
    </source>
</evidence>
<dbReference type="OrthoDB" id="2985014at2759"/>
<dbReference type="GO" id="GO:0016491">
    <property type="term" value="F:oxidoreductase activity"/>
    <property type="evidence" value="ECO:0007669"/>
    <property type="project" value="InterPro"/>
</dbReference>
<dbReference type="NCBIfam" id="TIGR02118">
    <property type="entry name" value="EthD family reductase"/>
    <property type="match status" value="1"/>
</dbReference>